<name>A0A512B3B5_9BACT</name>
<dbReference type="InterPro" id="IPR033985">
    <property type="entry name" value="SusD-like_N"/>
</dbReference>
<comment type="subcellular location">
    <subcellularLocation>
        <location evidence="1">Cell outer membrane</location>
    </subcellularLocation>
</comment>
<organism evidence="8 9">
    <name type="scientific">Adhaeribacter aerolatus</name>
    <dbReference type="NCBI Taxonomy" id="670289"/>
    <lineage>
        <taxon>Bacteria</taxon>
        <taxon>Pseudomonadati</taxon>
        <taxon>Bacteroidota</taxon>
        <taxon>Cytophagia</taxon>
        <taxon>Cytophagales</taxon>
        <taxon>Hymenobacteraceae</taxon>
        <taxon>Adhaeribacter</taxon>
    </lineage>
</organism>
<dbReference type="Gene3D" id="1.25.40.390">
    <property type="match status" value="1"/>
</dbReference>
<gene>
    <name evidence="8" type="ORF">AAE02nite_41240</name>
</gene>
<keyword evidence="4" id="KW-0472">Membrane</keyword>
<dbReference type="InterPro" id="IPR012944">
    <property type="entry name" value="SusD_RagB_dom"/>
</dbReference>
<evidence type="ECO:0000313" key="9">
    <source>
        <dbReference type="Proteomes" id="UP000321532"/>
    </source>
</evidence>
<dbReference type="Pfam" id="PF14322">
    <property type="entry name" value="SusD-like_3"/>
    <property type="match status" value="1"/>
</dbReference>
<evidence type="ECO:0000256" key="4">
    <source>
        <dbReference type="ARBA" id="ARBA00023136"/>
    </source>
</evidence>
<feature type="domain" description="RagB/SusD" evidence="6">
    <location>
        <begin position="263"/>
        <end position="548"/>
    </location>
</feature>
<evidence type="ECO:0000256" key="3">
    <source>
        <dbReference type="ARBA" id="ARBA00022729"/>
    </source>
</evidence>
<protein>
    <submittedName>
        <fullName evidence="8">Membrane protein</fullName>
    </submittedName>
</protein>
<evidence type="ECO:0000259" key="6">
    <source>
        <dbReference type="Pfam" id="PF07980"/>
    </source>
</evidence>
<feature type="domain" description="SusD-like N-terminal" evidence="7">
    <location>
        <begin position="99"/>
        <end position="223"/>
    </location>
</feature>
<evidence type="ECO:0000259" key="7">
    <source>
        <dbReference type="Pfam" id="PF14322"/>
    </source>
</evidence>
<keyword evidence="9" id="KW-1185">Reference proteome</keyword>
<dbReference type="AlphaFoldDB" id="A0A512B3B5"/>
<evidence type="ECO:0000256" key="5">
    <source>
        <dbReference type="ARBA" id="ARBA00023237"/>
    </source>
</evidence>
<dbReference type="CDD" id="cd08977">
    <property type="entry name" value="SusD"/>
    <property type="match status" value="1"/>
</dbReference>
<dbReference type="EMBL" id="BJYS01000037">
    <property type="protein sequence ID" value="GEO06460.1"/>
    <property type="molecule type" value="Genomic_DNA"/>
</dbReference>
<dbReference type="Proteomes" id="UP000321532">
    <property type="component" value="Unassembled WGS sequence"/>
</dbReference>
<dbReference type="Pfam" id="PF07980">
    <property type="entry name" value="SusD_RagB"/>
    <property type="match status" value="1"/>
</dbReference>
<comment type="similarity">
    <text evidence="2">Belongs to the SusD family.</text>
</comment>
<keyword evidence="3" id="KW-0732">Signal</keyword>
<evidence type="ECO:0000256" key="2">
    <source>
        <dbReference type="ARBA" id="ARBA00006275"/>
    </source>
</evidence>
<keyword evidence="5" id="KW-0998">Cell outer membrane</keyword>
<reference evidence="8 9" key="1">
    <citation type="submission" date="2019-07" db="EMBL/GenBank/DDBJ databases">
        <title>Whole genome shotgun sequence of Adhaeribacter aerolatus NBRC 106133.</title>
        <authorList>
            <person name="Hosoyama A."/>
            <person name="Uohara A."/>
            <person name="Ohji S."/>
            <person name="Ichikawa N."/>
        </authorList>
    </citation>
    <scope>NUCLEOTIDE SEQUENCE [LARGE SCALE GENOMIC DNA]</scope>
    <source>
        <strain evidence="8 9">NBRC 106133</strain>
    </source>
</reference>
<comment type="caution">
    <text evidence="8">The sequence shown here is derived from an EMBL/GenBank/DDBJ whole genome shotgun (WGS) entry which is preliminary data.</text>
</comment>
<dbReference type="RefSeq" id="WP_146902529.1">
    <property type="nucleotide sequence ID" value="NZ_BJYS01000037.1"/>
</dbReference>
<dbReference type="OrthoDB" id="9792139at2"/>
<accession>A0A512B3B5</accession>
<evidence type="ECO:0000256" key="1">
    <source>
        <dbReference type="ARBA" id="ARBA00004442"/>
    </source>
</evidence>
<dbReference type="GO" id="GO:0009279">
    <property type="term" value="C:cell outer membrane"/>
    <property type="evidence" value="ECO:0007669"/>
    <property type="project" value="UniProtKB-SubCell"/>
</dbReference>
<evidence type="ECO:0000313" key="8">
    <source>
        <dbReference type="EMBL" id="GEO06460.1"/>
    </source>
</evidence>
<dbReference type="InterPro" id="IPR011990">
    <property type="entry name" value="TPR-like_helical_dom_sf"/>
</dbReference>
<proteinExistence type="inferred from homology"/>
<dbReference type="SUPFAM" id="SSF48452">
    <property type="entry name" value="TPR-like"/>
    <property type="match status" value="1"/>
</dbReference>
<sequence>MKTNKLLNAIGLAALLFLNISCEDILKEEPKSLATADRYYTTPKGIEDGLSAAYSHLRSFYGQEQGFFLTVTGTDIFTNGFGGIANSPDINNYSPNLLGTNAMITTVWDSFYKGINQSNTIIGRAPSVTGLNEQQKARIIGEARFLRALYYFHLVQQFGDVHFTLEETIGVQTTANRTPLAEIYAKGIVPDLAYAVANLPLTPGKYGQATKPAAEALLARVQLTIGNWAQAETLAKSVIDNPAFKLVTPYAALWNINNDVNSEIIWAVQFTGDPLTNGPGNSGHLYFIFDYTFNPAMVRNIDDGRPYQRFLPTNHLIKLFDPAIDSRWNGSFKTVWRANRTATINGFTVNPGDTSIKIVRYPVPDNVKRSKPYWLIDFKDNWIGSVTAFQEVGTNNRRNHPALLKFLDPLRPSVNETAGRRDFPVIRLAEMYLVAAEAAMKQGKNEVAANYINVIRNRAAIPGKEQQMRVSAADITLDFILEERARELAGEMHRWYDLKRTGKLLELVKKYNRDAAPNIKEMHLVRPIPQTQIDRVTNPGEFYQNQGY</sequence>